<evidence type="ECO:0000256" key="9">
    <source>
        <dbReference type="ARBA" id="ARBA00022840"/>
    </source>
</evidence>
<keyword evidence="4 13" id="KW-0597">Phosphoprotein</keyword>
<feature type="region of interest" description="Disordered" evidence="15">
    <location>
        <begin position="1"/>
        <end position="26"/>
    </location>
</feature>
<dbReference type="EC" id="2.7.13.3" evidence="3"/>
<feature type="compositionally biased region" description="Polar residues" evidence="15">
    <location>
        <begin position="1"/>
        <end position="10"/>
    </location>
</feature>
<dbReference type="OrthoDB" id="8127at2157"/>
<dbReference type="CDD" id="cd00082">
    <property type="entry name" value="HisKA"/>
    <property type="match status" value="1"/>
</dbReference>
<keyword evidence="8 19" id="KW-0418">Kinase</keyword>
<dbReference type="InterPro" id="IPR000014">
    <property type="entry name" value="PAS"/>
</dbReference>
<dbReference type="Pfam" id="PF00072">
    <property type="entry name" value="Response_reg"/>
    <property type="match status" value="1"/>
</dbReference>
<evidence type="ECO:0000256" key="7">
    <source>
        <dbReference type="ARBA" id="ARBA00022741"/>
    </source>
</evidence>
<dbReference type="SMART" id="SM00448">
    <property type="entry name" value="REC"/>
    <property type="match status" value="1"/>
</dbReference>
<keyword evidence="5" id="KW-0808">Transferase</keyword>
<dbReference type="Proteomes" id="UP000011523">
    <property type="component" value="Unassembled WGS sequence"/>
</dbReference>
<dbReference type="Pfam" id="PF02518">
    <property type="entry name" value="HATPase_c"/>
    <property type="match status" value="1"/>
</dbReference>
<evidence type="ECO:0000256" key="14">
    <source>
        <dbReference type="SAM" id="Coils"/>
    </source>
</evidence>
<dbReference type="InterPro" id="IPR001789">
    <property type="entry name" value="Sig_transdc_resp-reg_receiver"/>
</dbReference>
<dbReference type="Gene3D" id="3.40.50.2300">
    <property type="match status" value="1"/>
</dbReference>
<dbReference type="GO" id="GO:0000156">
    <property type="term" value="F:phosphorelay response regulator activity"/>
    <property type="evidence" value="ECO:0007669"/>
    <property type="project" value="TreeGrafter"/>
</dbReference>
<dbReference type="NCBIfam" id="TIGR00229">
    <property type="entry name" value="sensory_box"/>
    <property type="match status" value="1"/>
</dbReference>
<dbReference type="GO" id="GO:0000155">
    <property type="term" value="F:phosphorelay sensor kinase activity"/>
    <property type="evidence" value="ECO:0007669"/>
    <property type="project" value="InterPro"/>
</dbReference>
<dbReference type="Gene3D" id="3.30.450.20">
    <property type="entry name" value="PAS domain"/>
    <property type="match status" value="1"/>
</dbReference>
<dbReference type="InterPro" id="IPR011006">
    <property type="entry name" value="CheY-like_superfamily"/>
</dbReference>
<evidence type="ECO:0000256" key="3">
    <source>
        <dbReference type="ARBA" id="ARBA00012438"/>
    </source>
</evidence>
<feature type="domain" description="Response regulatory" evidence="17">
    <location>
        <begin position="28"/>
        <end position="144"/>
    </location>
</feature>
<dbReference type="SUPFAM" id="SSF55785">
    <property type="entry name" value="PYP-like sensor domain (PAS domain)"/>
    <property type="match status" value="1"/>
</dbReference>
<evidence type="ECO:0000313" key="19">
    <source>
        <dbReference type="EMBL" id="ELZ38861.1"/>
    </source>
</evidence>
<evidence type="ECO:0000256" key="11">
    <source>
        <dbReference type="ARBA" id="ARBA00023012"/>
    </source>
</evidence>
<dbReference type="RefSeq" id="WP_006628900.1">
    <property type="nucleotide sequence ID" value="NZ_AOJD01000033.1"/>
</dbReference>
<dbReference type="InterPro" id="IPR004358">
    <property type="entry name" value="Sig_transdc_His_kin-like_C"/>
</dbReference>
<evidence type="ECO:0000259" key="16">
    <source>
        <dbReference type="PROSITE" id="PS50109"/>
    </source>
</evidence>
<dbReference type="InterPro" id="IPR036097">
    <property type="entry name" value="HisK_dim/P_sf"/>
</dbReference>
<dbReference type="SUPFAM" id="SSF55874">
    <property type="entry name" value="ATPase domain of HSP90 chaperone/DNA topoisomerase II/histidine kinase"/>
    <property type="match status" value="1"/>
</dbReference>
<dbReference type="GO" id="GO:0016020">
    <property type="term" value="C:membrane"/>
    <property type="evidence" value="ECO:0007669"/>
    <property type="project" value="UniProtKB-SubCell"/>
</dbReference>
<evidence type="ECO:0000256" key="8">
    <source>
        <dbReference type="ARBA" id="ARBA00022777"/>
    </source>
</evidence>
<dbReference type="GO" id="GO:0005524">
    <property type="term" value="F:ATP binding"/>
    <property type="evidence" value="ECO:0007669"/>
    <property type="project" value="UniProtKB-KW"/>
</dbReference>
<dbReference type="InterPro" id="IPR003661">
    <property type="entry name" value="HisK_dim/P_dom"/>
</dbReference>
<comment type="caution">
    <text evidence="19">The sequence shown here is derived from an EMBL/GenBank/DDBJ whole genome shotgun (WGS) entry which is preliminary data.</text>
</comment>
<evidence type="ECO:0000256" key="15">
    <source>
        <dbReference type="SAM" id="MobiDB-lite"/>
    </source>
</evidence>
<dbReference type="InterPro" id="IPR050351">
    <property type="entry name" value="BphY/WalK/GraS-like"/>
</dbReference>
<feature type="domain" description="PAS" evidence="18">
    <location>
        <begin position="159"/>
        <end position="229"/>
    </location>
</feature>
<feature type="modified residue" description="4-aspartylphosphate" evidence="13">
    <location>
        <position position="79"/>
    </location>
</feature>
<dbReference type="SMART" id="SM00387">
    <property type="entry name" value="HATPase_c"/>
    <property type="match status" value="1"/>
</dbReference>
<dbReference type="CDD" id="cd00156">
    <property type="entry name" value="REC"/>
    <property type="match status" value="1"/>
</dbReference>
<evidence type="ECO:0000256" key="12">
    <source>
        <dbReference type="ARBA" id="ARBA00023136"/>
    </source>
</evidence>
<keyword evidence="10" id="KW-1133">Transmembrane helix</keyword>
<dbReference type="InterPro" id="IPR036890">
    <property type="entry name" value="HATPase_C_sf"/>
</dbReference>
<keyword evidence="12" id="KW-0472">Membrane</keyword>
<sequence>MTDQNATTDRAGNEIPPTAAHSDGGDITVLHVDDDESLVEMAATFVERQNDAITVVTATSPAAALDILKERSVDCVVSDYNMPETDGLGLLRILRDEYPDLPFILYTGRGSEEIASDAISAGVTDYLQKETGVDQYAVLANRIANAVAQHRAERAVAATRDRFRKLIEESTDVISIVDANGRWQYLSPSAERVLGYDPDELVGDVGFDYVHPDDRPAAVEKFSETVEHPDRVSAAEFRFDHPDGWVWLENYARNMVDDATIGGFVVHTREVTERVRREQELERQNERLEAVIDTISNDLRGPLRTADANLELVRNAVDEAAVDDAAVDETRAALDRMDGLIDDLLSFAQEGEGVDDLRPVDVKAAATAAWRTVETGAASFTCEPSAAVLADRSRLERLFENLFRNVARHGGPDATVSAGTTDEGFYVADDGVGVAVDEVDRIFESGYSTASQETGFGLSIVRQIAQVHGWTVTAFEDRAGGVRVEFTGVEFA</sequence>
<dbReference type="Pfam" id="PF08447">
    <property type="entry name" value="PAS_3"/>
    <property type="match status" value="1"/>
</dbReference>
<name>M0DTM3_9EURY</name>
<dbReference type="SUPFAM" id="SSF47384">
    <property type="entry name" value="Homodimeric domain of signal transducing histidine kinase"/>
    <property type="match status" value="1"/>
</dbReference>
<keyword evidence="20" id="KW-1185">Reference proteome</keyword>
<evidence type="ECO:0000259" key="18">
    <source>
        <dbReference type="PROSITE" id="PS50112"/>
    </source>
</evidence>
<gene>
    <name evidence="19" type="ORF">C472_06050</name>
</gene>
<evidence type="ECO:0000256" key="1">
    <source>
        <dbReference type="ARBA" id="ARBA00000085"/>
    </source>
</evidence>
<keyword evidence="7" id="KW-0547">Nucleotide-binding</keyword>
<keyword evidence="6" id="KW-0812">Transmembrane</keyword>
<feature type="coiled-coil region" evidence="14">
    <location>
        <begin position="271"/>
        <end position="298"/>
    </location>
</feature>
<dbReference type="PRINTS" id="PR00344">
    <property type="entry name" value="BCTRLSENSOR"/>
</dbReference>
<dbReference type="CDD" id="cd00130">
    <property type="entry name" value="PAS"/>
    <property type="match status" value="1"/>
</dbReference>
<dbReference type="InterPro" id="IPR013655">
    <property type="entry name" value="PAS_fold_3"/>
</dbReference>
<dbReference type="Gene3D" id="3.30.565.10">
    <property type="entry name" value="Histidine kinase-like ATPase, C-terminal domain"/>
    <property type="match status" value="1"/>
</dbReference>
<keyword evidence="11" id="KW-0902">Two-component regulatory system</keyword>
<feature type="domain" description="Histidine kinase" evidence="16">
    <location>
        <begin position="294"/>
        <end position="492"/>
    </location>
</feature>
<evidence type="ECO:0000256" key="5">
    <source>
        <dbReference type="ARBA" id="ARBA00022679"/>
    </source>
</evidence>
<evidence type="ECO:0000256" key="2">
    <source>
        <dbReference type="ARBA" id="ARBA00004141"/>
    </source>
</evidence>
<comment type="subcellular location">
    <subcellularLocation>
        <location evidence="2">Membrane</location>
        <topology evidence="2">Multi-pass membrane protein</topology>
    </subcellularLocation>
</comment>
<dbReference type="SUPFAM" id="SSF52172">
    <property type="entry name" value="CheY-like"/>
    <property type="match status" value="1"/>
</dbReference>
<dbReference type="InterPro" id="IPR005467">
    <property type="entry name" value="His_kinase_dom"/>
</dbReference>
<dbReference type="InterPro" id="IPR035965">
    <property type="entry name" value="PAS-like_dom_sf"/>
</dbReference>
<dbReference type="PANTHER" id="PTHR42878:SF7">
    <property type="entry name" value="SENSOR HISTIDINE KINASE GLRK"/>
    <property type="match status" value="1"/>
</dbReference>
<keyword evidence="14" id="KW-0175">Coiled coil</keyword>
<evidence type="ECO:0000259" key="17">
    <source>
        <dbReference type="PROSITE" id="PS50110"/>
    </source>
</evidence>
<dbReference type="CDD" id="cd00075">
    <property type="entry name" value="HATPase"/>
    <property type="match status" value="1"/>
</dbReference>
<evidence type="ECO:0000313" key="20">
    <source>
        <dbReference type="Proteomes" id="UP000011523"/>
    </source>
</evidence>
<reference evidence="19 20" key="1">
    <citation type="journal article" date="2014" name="PLoS Genet.">
        <title>Phylogenetically driven sequencing of extremely halophilic archaea reveals strategies for static and dynamic osmo-response.</title>
        <authorList>
            <person name="Becker E.A."/>
            <person name="Seitzer P.M."/>
            <person name="Tritt A."/>
            <person name="Larsen D."/>
            <person name="Krusor M."/>
            <person name="Yao A.I."/>
            <person name="Wu D."/>
            <person name="Madern D."/>
            <person name="Eisen J.A."/>
            <person name="Darling A.E."/>
            <person name="Facciotti M.T."/>
        </authorList>
    </citation>
    <scope>NUCLEOTIDE SEQUENCE [LARGE SCALE GENOMIC DNA]</scope>
    <source>
        <strain evidence="19 20">DSM 14210</strain>
    </source>
</reference>
<protein>
    <recommendedName>
        <fullName evidence="3">histidine kinase</fullName>
        <ecNumber evidence="3">2.7.13.3</ecNumber>
    </recommendedName>
</protein>
<dbReference type="SMART" id="SM00388">
    <property type="entry name" value="HisKA"/>
    <property type="match status" value="1"/>
</dbReference>
<dbReference type="PATRIC" id="fig|1227485.3.peg.1162"/>
<dbReference type="PROSITE" id="PS50112">
    <property type="entry name" value="PAS"/>
    <property type="match status" value="1"/>
</dbReference>
<proteinExistence type="predicted"/>
<dbReference type="PROSITE" id="PS50110">
    <property type="entry name" value="RESPONSE_REGULATORY"/>
    <property type="match status" value="1"/>
</dbReference>
<dbReference type="SMART" id="SM00091">
    <property type="entry name" value="PAS"/>
    <property type="match status" value="1"/>
</dbReference>
<keyword evidence="9" id="KW-0067">ATP-binding</keyword>
<dbReference type="GO" id="GO:0007234">
    <property type="term" value="P:osmosensory signaling via phosphorelay pathway"/>
    <property type="evidence" value="ECO:0007669"/>
    <property type="project" value="TreeGrafter"/>
</dbReference>
<organism evidence="19 20">
    <name type="scientific">Halorubrum tebenquichense DSM 14210</name>
    <dbReference type="NCBI Taxonomy" id="1227485"/>
    <lineage>
        <taxon>Archaea</taxon>
        <taxon>Methanobacteriati</taxon>
        <taxon>Methanobacteriota</taxon>
        <taxon>Stenosarchaea group</taxon>
        <taxon>Halobacteria</taxon>
        <taxon>Halobacteriales</taxon>
        <taxon>Haloferacaceae</taxon>
        <taxon>Halorubrum</taxon>
    </lineage>
</organism>
<dbReference type="AlphaFoldDB" id="M0DTM3"/>
<dbReference type="GO" id="GO:0030295">
    <property type="term" value="F:protein kinase activator activity"/>
    <property type="evidence" value="ECO:0007669"/>
    <property type="project" value="TreeGrafter"/>
</dbReference>
<comment type="catalytic activity">
    <reaction evidence="1">
        <text>ATP + protein L-histidine = ADP + protein N-phospho-L-histidine.</text>
        <dbReference type="EC" id="2.7.13.3"/>
    </reaction>
</comment>
<evidence type="ECO:0000256" key="10">
    <source>
        <dbReference type="ARBA" id="ARBA00022989"/>
    </source>
</evidence>
<dbReference type="EMBL" id="AOJD01000033">
    <property type="protein sequence ID" value="ELZ38861.1"/>
    <property type="molecule type" value="Genomic_DNA"/>
</dbReference>
<evidence type="ECO:0000256" key="4">
    <source>
        <dbReference type="ARBA" id="ARBA00022553"/>
    </source>
</evidence>
<evidence type="ECO:0000256" key="6">
    <source>
        <dbReference type="ARBA" id="ARBA00022692"/>
    </source>
</evidence>
<dbReference type="PANTHER" id="PTHR42878">
    <property type="entry name" value="TWO-COMPONENT HISTIDINE KINASE"/>
    <property type="match status" value="1"/>
</dbReference>
<evidence type="ECO:0000256" key="13">
    <source>
        <dbReference type="PROSITE-ProRule" id="PRU00169"/>
    </source>
</evidence>
<dbReference type="PROSITE" id="PS50109">
    <property type="entry name" value="HIS_KIN"/>
    <property type="match status" value="1"/>
</dbReference>
<dbReference type="InterPro" id="IPR003594">
    <property type="entry name" value="HATPase_dom"/>
</dbReference>
<accession>M0DTM3</accession>